<dbReference type="InterPro" id="IPR014030">
    <property type="entry name" value="Ketoacyl_synth_N"/>
</dbReference>
<keyword evidence="6" id="KW-1185">Reference proteome</keyword>
<evidence type="ECO:0000256" key="1">
    <source>
        <dbReference type="ARBA" id="ARBA00008467"/>
    </source>
</evidence>
<dbReference type="AlphaFoldDB" id="A0A6G4VE69"/>
<name>A0A6G4VE69_9ACTN</name>
<feature type="domain" description="Ketosynthase family 3 (KS3)" evidence="4">
    <location>
        <begin position="1"/>
        <end position="392"/>
    </location>
</feature>
<evidence type="ECO:0000259" key="4">
    <source>
        <dbReference type="PROSITE" id="PS52004"/>
    </source>
</evidence>
<dbReference type="Proteomes" id="UP000472335">
    <property type="component" value="Unassembled WGS sequence"/>
</dbReference>
<dbReference type="PROSITE" id="PS52004">
    <property type="entry name" value="KS3_2"/>
    <property type="match status" value="1"/>
</dbReference>
<comment type="caution">
    <text evidence="5">The sequence shown here is derived from an EMBL/GenBank/DDBJ whole genome shotgun (WGS) entry which is preliminary data.</text>
</comment>
<dbReference type="Gene3D" id="3.40.47.10">
    <property type="match status" value="1"/>
</dbReference>
<keyword evidence="2 3" id="KW-0808">Transferase</keyword>
<dbReference type="InterPro" id="IPR014031">
    <property type="entry name" value="Ketoacyl_synth_C"/>
</dbReference>
<evidence type="ECO:0000256" key="3">
    <source>
        <dbReference type="RuleBase" id="RU003694"/>
    </source>
</evidence>
<protein>
    <submittedName>
        <fullName evidence="5">Beta-ketoacyl-[acyl-carrier-protein] synthase family protein</fullName>
    </submittedName>
</protein>
<dbReference type="PANTHER" id="PTHR11712">
    <property type="entry name" value="POLYKETIDE SYNTHASE-RELATED"/>
    <property type="match status" value="1"/>
</dbReference>
<dbReference type="EMBL" id="JAAKZY010000138">
    <property type="protein sequence ID" value="NGO12376.1"/>
    <property type="molecule type" value="Genomic_DNA"/>
</dbReference>
<dbReference type="InterPro" id="IPR000794">
    <property type="entry name" value="Beta-ketoacyl_synthase"/>
</dbReference>
<evidence type="ECO:0000256" key="2">
    <source>
        <dbReference type="ARBA" id="ARBA00022679"/>
    </source>
</evidence>
<proteinExistence type="inferred from homology"/>
<dbReference type="SMART" id="SM00825">
    <property type="entry name" value="PKS_KS"/>
    <property type="match status" value="1"/>
</dbReference>
<gene>
    <name evidence="5" type="ORF">G5C60_33425</name>
</gene>
<dbReference type="CDD" id="cd00834">
    <property type="entry name" value="KAS_I_II"/>
    <property type="match status" value="1"/>
</dbReference>
<dbReference type="SUPFAM" id="SSF53901">
    <property type="entry name" value="Thiolase-like"/>
    <property type="match status" value="2"/>
</dbReference>
<dbReference type="PANTHER" id="PTHR11712:SF347">
    <property type="entry name" value="BETA KETOACYL-ACYL CARRIER PROTEIN SYNTHASE"/>
    <property type="match status" value="1"/>
</dbReference>
<comment type="similarity">
    <text evidence="1 3">Belongs to the thiolase-like superfamily. Beta-ketoacyl-ACP synthases family.</text>
</comment>
<dbReference type="Pfam" id="PF00109">
    <property type="entry name" value="ketoacyl-synt"/>
    <property type="match status" value="1"/>
</dbReference>
<sequence>MTEVVITGLGALCHLGAGVDSFWQGLLDPTAPVAAQTPDLLAHVPIRDFYFLPEGALPPEPDTVDGFAVGDATRAALSVAREAVADAGLDVLADGRTSVVMGTSIADAYVIEQWRGSKSFPADDSWTPVFSTASVVARHLGADGAACTLSNACSGSGYSMAIGADMIRAGEADAVVVGGFETYSRVAHAAFNQVGALDPASCRPFDATRGGTVLGEGAGAVVLERAETARARGARVYATLTGTGWSCEAYHATGLDPDGTQIVRAMRDALAEADTTPDDVDFVVPHATGTKLNDLVETQAMYEIFGERTAQLPLYSLKALIGHTGGASGGLGTVAAALFLHHGFLAPNLPVAAPDPDCPVHVPVASDTPAGRTAMVNSYAFGGNNMSLLLRGEPR</sequence>
<dbReference type="Pfam" id="PF02801">
    <property type="entry name" value="Ketoacyl-synt_C"/>
    <property type="match status" value="1"/>
</dbReference>
<dbReference type="InterPro" id="IPR016039">
    <property type="entry name" value="Thiolase-like"/>
</dbReference>
<evidence type="ECO:0000313" key="5">
    <source>
        <dbReference type="EMBL" id="NGO12376.1"/>
    </source>
</evidence>
<dbReference type="GO" id="GO:0004315">
    <property type="term" value="F:3-oxoacyl-[acyl-carrier-protein] synthase activity"/>
    <property type="evidence" value="ECO:0007669"/>
    <property type="project" value="TreeGrafter"/>
</dbReference>
<dbReference type="RefSeq" id="WP_165264769.1">
    <property type="nucleotide sequence ID" value="NZ_JAAKZY010000138.1"/>
</dbReference>
<dbReference type="GO" id="GO:0006633">
    <property type="term" value="P:fatty acid biosynthetic process"/>
    <property type="evidence" value="ECO:0007669"/>
    <property type="project" value="TreeGrafter"/>
</dbReference>
<dbReference type="InterPro" id="IPR020841">
    <property type="entry name" value="PKS_Beta-ketoAc_synthase_dom"/>
</dbReference>
<evidence type="ECO:0000313" key="6">
    <source>
        <dbReference type="Proteomes" id="UP000472335"/>
    </source>
</evidence>
<reference evidence="5 6" key="1">
    <citation type="submission" date="2020-02" db="EMBL/GenBank/DDBJ databases">
        <title>Whole-genome analyses of novel actinobacteria.</title>
        <authorList>
            <person name="Sahin N."/>
            <person name="Gencbay T."/>
        </authorList>
    </citation>
    <scope>NUCLEOTIDE SEQUENCE [LARGE SCALE GENOMIC DNA]</scope>
    <source>
        <strain evidence="5 6">HC44</strain>
    </source>
</reference>
<accession>A0A6G4VE69</accession>
<organism evidence="5 6">
    <name type="scientific">Streptomyces scabichelini</name>
    <dbReference type="NCBI Taxonomy" id="2711217"/>
    <lineage>
        <taxon>Bacteria</taxon>
        <taxon>Bacillati</taxon>
        <taxon>Actinomycetota</taxon>
        <taxon>Actinomycetes</taxon>
        <taxon>Kitasatosporales</taxon>
        <taxon>Streptomycetaceae</taxon>
        <taxon>Streptomyces</taxon>
    </lineage>
</organism>